<protein>
    <submittedName>
        <fullName evidence="6">Putative peptide chain release factor C12orf65 isoform 2</fullName>
    </submittedName>
</protein>
<dbReference type="EMBL" id="SKCS01000008">
    <property type="protein sequence ID" value="TNN21217.1"/>
    <property type="molecule type" value="Genomic_DNA"/>
</dbReference>
<comment type="caution">
    <text evidence="6">The sequence shown here is derived from an EMBL/GenBank/DDBJ whole genome shotgun (WGS) entry which is preliminary data.</text>
</comment>
<dbReference type="InterPro" id="IPR052405">
    <property type="entry name" value="Mito_Transl_Release_Factor"/>
</dbReference>
<dbReference type="InterPro" id="IPR000352">
    <property type="entry name" value="Pep_chain_release_fac_I"/>
</dbReference>
<name>A0A4Z2DXP1_SCHJA</name>
<comment type="similarity">
    <text evidence="2">Belongs to the prokaryotic/mitochondrial release factor family.</text>
</comment>
<dbReference type="GO" id="GO:0003747">
    <property type="term" value="F:translation release factor activity"/>
    <property type="evidence" value="ECO:0007669"/>
    <property type="project" value="InterPro"/>
</dbReference>
<feature type="domain" description="Prokaryotic-type class I peptide chain release factors" evidence="5">
    <location>
        <begin position="53"/>
        <end position="149"/>
    </location>
</feature>
<gene>
    <name evidence="6" type="ORF">EWB00_010402</name>
</gene>
<dbReference type="PANTHER" id="PTHR46203">
    <property type="entry name" value="PROBABLE PEPTIDE CHAIN RELEASE FACTOR C12ORF65"/>
    <property type="match status" value="1"/>
</dbReference>
<evidence type="ECO:0000256" key="2">
    <source>
        <dbReference type="ARBA" id="ARBA00010835"/>
    </source>
</evidence>
<evidence type="ECO:0000256" key="1">
    <source>
        <dbReference type="ARBA" id="ARBA00004173"/>
    </source>
</evidence>
<keyword evidence="3" id="KW-0809">Transit peptide</keyword>
<dbReference type="SUPFAM" id="SSF75620">
    <property type="entry name" value="Release factor"/>
    <property type="match status" value="1"/>
</dbReference>
<keyword evidence="7" id="KW-1185">Reference proteome</keyword>
<evidence type="ECO:0000256" key="3">
    <source>
        <dbReference type="ARBA" id="ARBA00022946"/>
    </source>
</evidence>
<dbReference type="STRING" id="6182.A0A4Z2DXP1"/>
<evidence type="ECO:0000313" key="7">
    <source>
        <dbReference type="Proteomes" id="UP000311919"/>
    </source>
</evidence>
<dbReference type="GO" id="GO:0005739">
    <property type="term" value="C:mitochondrion"/>
    <property type="evidence" value="ECO:0007669"/>
    <property type="project" value="UniProtKB-SubCell"/>
</dbReference>
<organism evidence="6 7">
    <name type="scientific">Schistosoma japonicum</name>
    <name type="common">Blood fluke</name>
    <dbReference type="NCBI Taxonomy" id="6182"/>
    <lineage>
        <taxon>Eukaryota</taxon>
        <taxon>Metazoa</taxon>
        <taxon>Spiralia</taxon>
        <taxon>Lophotrochozoa</taxon>
        <taxon>Platyhelminthes</taxon>
        <taxon>Trematoda</taxon>
        <taxon>Digenea</taxon>
        <taxon>Strigeidida</taxon>
        <taxon>Schistosomatoidea</taxon>
        <taxon>Schistosomatidae</taxon>
        <taxon>Schistosoma</taxon>
    </lineage>
</organism>
<keyword evidence="4" id="KW-0496">Mitochondrion</keyword>
<comment type="subcellular location">
    <subcellularLocation>
        <location evidence="1">Mitochondrion</location>
    </subcellularLocation>
</comment>
<dbReference type="PANTHER" id="PTHR46203:SF1">
    <property type="entry name" value="MITOCHONDRIAL TRANSLATION RELEASE FACTOR IN RESCUE"/>
    <property type="match status" value="1"/>
</dbReference>
<dbReference type="InterPro" id="IPR045853">
    <property type="entry name" value="Pep_chain_release_fac_I_sf"/>
</dbReference>
<dbReference type="Gene3D" id="3.30.160.20">
    <property type="match status" value="1"/>
</dbReference>
<accession>A0A4Z2DXP1</accession>
<dbReference type="OrthoDB" id="277888at2759"/>
<sequence>MSQFIRDYSSIFRIFRSWYIFVMSRVYNWLAKCNSSPYCFISRFYSKNQWLFNECDLSEMFVRGWGPGGQSINTTANCVVLKHEPTGIMVKCQDSRELEKNRELARRRLNDKLDVHFNGENSRIQQIHRQQKLKENQSYLRSKKRLAAKQAFKKREGLEKNLLIKNDMHSDVEVT</sequence>
<dbReference type="Pfam" id="PF00472">
    <property type="entry name" value="RF-1"/>
    <property type="match status" value="1"/>
</dbReference>
<evidence type="ECO:0000256" key="4">
    <source>
        <dbReference type="ARBA" id="ARBA00023128"/>
    </source>
</evidence>
<dbReference type="AlphaFoldDB" id="A0A4Z2DXP1"/>
<proteinExistence type="inferred from homology"/>
<reference evidence="6 7" key="1">
    <citation type="submission" date="2019-03" db="EMBL/GenBank/DDBJ databases">
        <title>An improved genome assembly of the fluke Schistosoma japonicum.</title>
        <authorList>
            <person name="Hu W."/>
            <person name="Luo F."/>
            <person name="Yin M."/>
            <person name="Mo X."/>
            <person name="Sun C."/>
            <person name="Wu Q."/>
            <person name="Zhu B."/>
            <person name="Xiang M."/>
            <person name="Wang J."/>
            <person name="Wang Y."/>
            <person name="Zhang T."/>
            <person name="Xu B."/>
            <person name="Zheng H."/>
            <person name="Feng Z."/>
        </authorList>
    </citation>
    <scope>NUCLEOTIDE SEQUENCE [LARGE SCALE GENOMIC DNA]</scope>
    <source>
        <strain evidence="6">HuSjv2</strain>
        <tissue evidence="6">Worms</tissue>
    </source>
</reference>
<dbReference type="Proteomes" id="UP000311919">
    <property type="component" value="Unassembled WGS sequence"/>
</dbReference>
<evidence type="ECO:0000313" key="6">
    <source>
        <dbReference type="EMBL" id="TNN21217.1"/>
    </source>
</evidence>
<evidence type="ECO:0000259" key="5">
    <source>
        <dbReference type="Pfam" id="PF00472"/>
    </source>
</evidence>